<feature type="transmembrane region" description="Helical" evidence="1">
    <location>
        <begin position="156"/>
        <end position="184"/>
    </location>
</feature>
<evidence type="ECO:0008006" key="4">
    <source>
        <dbReference type="Google" id="ProtNLM"/>
    </source>
</evidence>
<accession>A0A2H0FIH7</accession>
<comment type="caution">
    <text evidence="2">The sequence shown here is derived from an EMBL/GenBank/DDBJ whole genome shotgun (WGS) entry which is preliminary data.</text>
</comment>
<protein>
    <recommendedName>
        <fullName evidence="4">DUF1614 domain-containing protein</fullName>
    </recommendedName>
</protein>
<sequence>MFFIPVAFLIFIAFILFLPILFLLGYFQVLTIGFEKLGISPGATTFLLFLILIGSGINIPLTKKKLVYGEELRFFGLFRVPKIRAQGLFINLGGAVVPVLLSVYFLFRVSKAGFDLEPIFLTTILMIIISKFLSRVTPPFRGKGGVSLPALIPPIFSALFALILAPGFTAPCAFISGVLGTLIGADLLNLRGAQRFGGFLSIGGAGVFDGIFLVGMVSALLAGF</sequence>
<keyword evidence="1" id="KW-1133">Transmembrane helix</keyword>
<feature type="transmembrane region" description="Helical" evidence="1">
    <location>
        <begin position="6"/>
        <end position="27"/>
    </location>
</feature>
<gene>
    <name evidence="2" type="ORF">COW72_01940</name>
</gene>
<dbReference type="Proteomes" id="UP000230778">
    <property type="component" value="Unassembled WGS sequence"/>
</dbReference>
<dbReference type="EMBL" id="PCUC01000109">
    <property type="protein sequence ID" value="PIQ06445.1"/>
    <property type="molecule type" value="Genomic_DNA"/>
</dbReference>
<feature type="transmembrane region" description="Helical" evidence="1">
    <location>
        <begin position="39"/>
        <end position="59"/>
    </location>
</feature>
<evidence type="ECO:0000256" key="1">
    <source>
        <dbReference type="SAM" id="Phobius"/>
    </source>
</evidence>
<dbReference type="AlphaFoldDB" id="A0A2H0FIH7"/>
<feature type="transmembrane region" description="Helical" evidence="1">
    <location>
        <begin position="196"/>
        <end position="222"/>
    </location>
</feature>
<evidence type="ECO:0000313" key="3">
    <source>
        <dbReference type="Proteomes" id="UP000230778"/>
    </source>
</evidence>
<keyword evidence="1" id="KW-0812">Transmembrane</keyword>
<proteinExistence type="predicted"/>
<feature type="transmembrane region" description="Helical" evidence="1">
    <location>
        <begin position="119"/>
        <end position="136"/>
    </location>
</feature>
<name>A0A2H0FIH7_9BACT</name>
<evidence type="ECO:0000313" key="2">
    <source>
        <dbReference type="EMBL" id="PIQ06445.1"/>
    </source>
</evidence>
<keyword evidence="1" id="KW-0472">Membrane</keyword>
<dbReference type="InterPro" id="IPR011672">
    <property type="entry name" value="DUF1614"/>
</dbReference>
<feature type="transmembrane region" description="Helical" evidence="1">
    <location>
        <begin position="88"/>
        <end position="107"/>
    </location>
</feature>
<dbReference type="Pfam" id="PF07758">
    <property type="entry name" value="DUF1614"/>
    <property type="match status" value="1"/>
</dbReference>
<reference evidence="2 3" key="1">
    <citation type="submission" date="2017-09" db="EMBL/GenBank/DDBJ databases">
        <title>Depth-based differentiation of microbial function through sediment-hosted aquifers and enrichment of novel symbionts in the deep terrestrial subsurface.</title>
        <authorList>
            <person name="Probst A.J."/>
            <person name="Ladd B."/>
            <person name="Jarett J.K."/>
            <person name="Geller-Mcgrath D.E."/>
            <person name="Sieber C.M."/>
            <person name="Emerson J.B."/>
            <person name="Anantharaman K."/>
            <person name="Thomas B.C."/>
            <person name="Malmstrom R."/>
            <person name="Stieglmeier M."/>
            <person name="Klingl A."/>
            <person name="Woyke T."/>
            <person name="Ryan C.M."/>
            <person name="Banfield J.F."/>
        </authorList>
    </citation>
    <scope>NUCLEOTIDE SEQUENCE [LARGE SCALE GENOMIC DNA]</scope>
    <source>
        <strain evidence="2">CG18_big_fil_WC_8_21_14_2_50_37_10</strain>
    </source>
</reference>
<organism evidence="2 3">
    <name type="scientific">Candidatus Nealsonbacteria bacterium CG18_big_fil_WC_8_21_14_2_50_37_10</name>
    <dbReference type="NCBI Taxonomy" id="1974717"/>
    <lineage>
        <taxon>Bacteria</taxon>
        <taxon>Candidatus Nealsoniibacteriota</taxon>
    </lineage>
</organism>